<protein>
    <submittedName>
        <fullName evidence="4">GNAT family N-acetyltransferase</fullName>
    </submittedName>
</protein>
<evidence type="ECO:0000313" key="6">
    <source>
        <dbReference type="Proteomes" id="UP000755667"/>
    </source>
</evidence>
<evidence type="ECO:0000313" key="4">
    <source>
        <dbReference type="EMBL" id="MBM2412035.1"/>
    </source>
</evidence>
<proteinExistence type="predicted"/>
<dbReference type="RefSeq" id="WP_085631726.1">
    <property type="nucleotide sequence ID" value="NZ_JAFBWU010000004.1"/>
</dbReference>
<evidence type="ECO:0000313" key="7">
    <source>
        <dbReference type="Proteomes" id="UP000809440"/>
    </source>
</evidence>
<reference evidence="4 7" key="1">
    <citation type="submission" date="2021-01" db="EMBL/GenBank/DDBJ databases">
        <title>Diatom-associated Roseobacters Show Island Model of Population Structure.</title>
        <authorList>
            <person name="Qu L."/>
            <person name="Feng X."/>
            <person name="Chen Y."/>
            <person name="Li L."/>
            <person name="Wang X."/>
            <person name="Hu Z."/>
            <person name="Wang H."/>
            <person name="Luo H."/>
        </authorList>
    </citation>
    <scope>NUCLEOTIDE SEQUENCE</scope>
    <source>
        <strain evidence="5 7">CC28-63</strain>
        <strain evidence="4">CC28-69</strain>
    </source>
</reference>
<sequence>MGLEISLAFVETRPDLDELSDILTEYYAQILERLMAVGGPSLSVEDHVQSSLDVIDDFLPPTGGVLLARDSSGYLLGCGFVRMIDDHRAELKRLFVRDIARGYGLGRRMIEMRIEKARDMGATTILADTVRGNSSMLALYDRLGFSETPRYDGTANPAAFEKYLVYRKLELAEA</sequence>
<gene>
    <name evidence="4" type="ORF">JQX41_06975</name>
    <name evidence="5" type="ORF">JQX48_06980</name>
</gene>
<evidence type="ECO:0000256" key="1">
    <source>
        <dbReference type="ARBA" id="ARBA00022679"/>
    </source>
</evidence>
<dbReference type="Proteomes" id="UP000755667">
    <property type="component" value="Unassembled WGS sequence"/>
</dbReference>
<evidence type="ECO:0000259" key="3">
    <source>
        <dbReference type="PROSITE" id="PS51186"/>
    </source>
</evidence>
<dbReference type="EMBL" id="JAFBXE010000004">
    <property type="protein sequence ID" value="MBM2412035.1"/>
    <property type="molecule type" value="Genomic_DNA"/>
</dbReference>
<name>A0A9Q2RZA2_9RHOB</name>
<dbReference type="GO" id="GO:0016747">
    <property type="term" value="F:acyltransferase activity, transferring groups other than amino-acyl groups"/>
    <property type="evidence" value="ECO:0007669"/>
    <property type="project" value="InterPro"/>
</dbReference>
<dbReference type="InterPro" id="IPR050832">
    <property type="entry name" value="Bact_Acetyltransf"/>
</dbReference>
<dbReference type="Gene3D" id="3.40.630.30">
    <property type="match status" value="1"/>
</dbReference>
<dbReference type="InterPro" id="IPR000182">
    <property type="entry name" value="GNAT_dom"/>
</dbReference>
<feature type="domain" description="N-acetyltransferase" evidence="3">
    <location>
        <begin position="3"/>
        <end position="170"/>
    </location>
</feature>
<dbReference type="GeneID" id="62642288"/>
<organism evidence="4 6">
    <name type="scientific">Marivita cryptomonadis</name>
    <dbReference type="NCBI Taxonomy" id="505252"/>
    <lineage>
        <taxon>Bacteria</taxon>
        <taxon>Pseudomonadati</taxon>
        <taxon>Pseudomonadota</taxon>
        <taxon>Alphaproteobacteria</taxon>
        <taxon>Rhodobacterales</taxon>
        <taxon>Roseobacteraceae</taxon>
        <taxon>Marivita</taxon>
    </lineage>
</organism>
<keyword evidence="2" id="KW-0012">Acyltransferase</keyword>
<comment type="caution">
    <text evidence="4">The sequence shown here is derived from an EMBL/GenBank/DDBJ whole genome shotgun (WGS) entry which is preliminary data.</text>
</comment>
<dbReference type="EMBL" id="JAFBXF010000004">
    <property type="protein sequence ID" value="MBM2416703.1"/>
    <property type="molecule type" value="Genomic_DNA"/>
</dbReference>
<dbReference type="Pfam" id="PF00583">
    <property type="entry name" value="Acetyltransf_1"/>
    <property type="match status" value="1"/>
</dbReference>
<dbReference type="PROSITE" id="PS51186">
    <property type="entry name" value="GNAT"/>
    <property type="match status" value="1"/>
</dbReference>
<evidence type="ECO:0000256" key="2">
    <source>
        <dbReference type="ARBA" id="ARBA00023315"/>
    </source>
</evidence>
<dbReference type="OrthoDB" id="2436196at2"/>
<dbReference type="Proteomes" id="UP000809440">
    <property type="component" value="Unassembled WGS sequence"/>
</dbReference>
<dbReference type="CDD" id="cd04301">
    <property type="entry name" value="NAT_SF"/>
    <property type="match status" value="1"/>
</dbReference>
<dbReference type="InterPro" id="IPR016181">
    <property type="entry name" value="Acyl_CoA_acyltransferase"/>
</dbReference>
<keyword evidence="7" id="KW-1185">Reference proteome</keyword>
<dbReference type="PANTHER" id="PTHR43877:SF2">
    <property type="entry name" value="AMINOALKYLPHOSPHONATE N-ACETYLTRANSFERASE-RELATED"/>
    <property type="match status" value="1"/>
</dbReference>
<dbReference type="AlphaFoldDB" id="A0A9Q2RZA2"/>
<evidence type="ECO:0000313" key="5">
    <source>
        <dbReference type="EMBL" id="MBM2416703.1"/>
    </source>
</evidence>
<dbReference type="SUPFAM" id="SSF55729">
    <property type="entry name" value="Acyl-CoA N-acyltransferases (Nat)"/>
    <property type="match status" value="1"/>
</dbReference>
<dbReference type="PANTHER" id="PTHR43877">
    <property type="entry name" value="AMINOALKYLPHOSPHONATE N-ACETYLTRANSFERASE-RELATED-RELATED"/>
    <property type="match status" value="1"/>
</dbReference>
<keyword evidence="1" id="KW-0808">Transferase</keyword>
<accession>A0A9Q2RZA2</accession>